<evidence type="ECO:0000256" key="2">
    <source>
        <dbReference type="ARBA" id="ARBA00023125"/>
    </source>
</evidence>
<evidence type="ECO:0000259" key="4">
    <source>
        <dbReference type="PROSITE" id="PS51077"/>
    </source>
</evidence>
<comment type="caution">
    <text evidence="6">The sequence shown here is derived from an EMBL/GenBank/DDBJ whole genome shotgun (WGS) entry which is preliminary data.</text>
</comment>
<dbReference type="Pfam" id="PF01614">
    <property type="entry name" value="IclR_C"/>
    <property type="match status" value="1"/>
</dbReference>
<evidence type="ECO:0000259" key="5">
    <source>
        <dbReference type="PROSITE" id="PS51078"/>
    </source>
</evidence>
<dbReference type="PANTHER" id="PTHR30136:SF35">
    <property type="entry name" value="HTH-TYPE TRANSCRIPTIONAL REGULATOR RV1719"/>
    <property type="match status" value="1"/>
</dbReference>
<dbReference type="InterPro" id="IPR050707">
    <property type="entry name" value="HTH_MetabolicPath_Reg"/>
</dbReference>
<dbReference type="Gene3D" id="3.30.450.40">
    <property type="match status" value="1"/>
</dbReference>
<dbReference type="InterPro" id="IPR011991">
    <property type="entry name" value="ArsR-like_HTH"/>
</dbReference>
<feature type="domain" description="IclR-ED" evidence="5">
    <location>
        <begin position="65"/>
        <end position="247"/>
    </location>
</feature>
<keyword evidence="3" id="KW-0804">Transcription</keyword>
<dbReference type="InterPro" id="IPR029016">
    <property type="entry name" value="GAF-like_dom_sf"/>
</dbReference>
<reference evidence="6 7" key="1">
    <citation type="submission" date="2021-03" db="EMBL/GenBank/DDBJ databases">
        <title>Genomic Encyclopedia of Type Strains, Phase IV (KMG-IV): sequencing the most valuable type-strain genomes for metagenomic binning, comparative biology and taxonomic classification.</title>
        <authorList>
            <person name="Goeker M."/>
        </authorList>
    </citation>
    <scope>NUCLEOTIDE SEQUENCE [LARGE SCALE GENOMIC DNA]</scope>
    <source>
        <strain evidence="6 7">DSM 27563</strain>
    </source>
</reference>
<dbReference type="EMBL" id="JAGGLJ010000001">
    <property type="protein sequence ID" value="MBP2024579.1"/>
    <property type="molecule type" value="Genomic_DNA"/>
</dbReference>
<dbReference type="InterPro" id="IPR036390">
    <property type="entry name" value="WH_DNA-bd_sf"/>
</dbReference>
<dbReference type="SUPFAM" id="SSF55781">
    <property type="entry name" value="GAF domain-like"/>
    <property type="match status" value="1"/>
</dbReference>
<evidence type="ECO:0000256" key="3">
    <source>
        <dbReference type="ARBA" id="ARBA00023163"/>
    </source>
</evidence>
<keyword evidence="1" id="KW-0805">Transcription regulation</keyword>
<dbReference type="InterPro" id="IPR014757">
    <property type="entry name" value="Tscrpt_reg_IclR_C"/>
</dbReference>
<dbReference type="SUPFAM" id="SSF46785">
    <property type="entry name" value="Winged helix' DNA-binding domain"/>
    <property type="match status" value="1"/>
</dbReference>
<evidence type="ECO:0000313" key="6">
    <source>
        <dbReference type="EMBL" id="MBP2024579.1"/>
    </source>
</evidence>
<dbReference type="PANTHER" id="PTHR30136">
    <property type="entry name" value="HELIX-TURN-HELIX TRANSCRIPTIONAL REGULATOR, ICLR FAMILY"/>
    <property type="match status" value="1"/>
</dbReference>
<sequence length="248" mass="27501">MIQSLVKASNILEFMKPVNKEYTIAEISEGVDIPPSTTHRILNTLIGCDYVMKDERTHLYKLGPGLISLGIAATSNINLQEDAYPILKALSKVTEEDAFLMIKSGNKGLVIAKAEGPHSLKAVEHFGLEIPLHMGAIRKVLLAFQPEKYIDFYLNEKLTPYINGGVPDKDKLIAELKHIKETNISISTSEYIKNGGGIAAPVFDYKKDIVASIGIIAPSYRITPDNQEELVKQVSYYANELSKKLGYY</sequence>
<feature type="domain" description="HTH iclR-type" evidence="4">
    <location>
        <begin position="2"/>
        <end position="64"/>
    </location>
</feature>
<name>A0ABS4K9Y5_9FIRM</name>
<dbReference type="Gene3D" id="1.10.10.10">
    <property type="entry name" value="Winged helix-like DNA-binding domain superfamily/Winged helix DNA-binding domain"/>
    <property type="match status" value="1"/>
</dbReference>
<keyword evidence="2 6" id="KW-0238">DNA-binding</keyword>
<protein>
    <submittedName>
        <fullName evidence="6">DNA-binding IclR family transcriptional regulator</fullName>
    </submittedName>
</protein>
<organism evidence="6 7">
    <name type="scientific">Peptoniphilus stercorisuis</name>
    <dbReference type="NCBI Taxonomy" id="1436965"/>
    <lineage>
        <taxon>Bacteria</taxon>
        <taxon>Bacillati</taxon>
        <taxon>Bacillota</taxon>
        <taxon>Tissierellia</taxon>
        <taxon>Tissierellales</taxon>
        <taxon>Peptoniphilaceae</taxon>
        <taxon>Peptoniphilus</taxon>
    </lineage>
</organism>
<keyword evidence="7" id="KW-1185">Reference proteome</keyword>
<dbReference type="GO" id="GO:0003677">
    <property type="term" value="F:DNA binding"/>
    <property type="evidence" value="ECO:0007669"/>
    <property type="project" value="UniProtKB-KW"/>
</dbReference>
<gene>
    <name evidence="6" type="ORF">J2Z71_000094</name>
</gene>
<dbReference type="PROSITE" id="PS51077">
    <property type="entry name" value="HTH_ICLR"/>
    <property type="match status" value="1"/>
</dbReference>
<dbReference type="InterPro" id="IPR036388">
    <property type="entry name" value="WH-like_DNA-bd_sf"/>
</dbReference>
<evidence type="ECO:0000313" key="7">
    <source>
        <dbReference type="Proteomes" id="UP001519306"/>
    </source>
</evidence>
<evidence type="ECO:0000256" key="1">
    <source>
        <dbReference type="ARBA" id="ARBA00023015"/>
    </source>
</evidence>
<dbReference type="PROSITE" id="PS51078">
    <property type="entry name" value="ICLR_ED"/>
    <property type="match status" value="1"/>
</dbReference>
<dbReference type="InterPro" id="IPR005471">
    <property type="entry name" value="Tscrpt_reg_IclR_N"/>
</dbReference>
<dbReference type="Proteomes" id="UP001519306">
    <property type="component" value="Unassembled WGS sequence"/>
</dbReference>
<accession>A0ABS4K9Y5</accession>
<dbReference type="SMART" id="SM00346">
    <property type="entry name" value="HTH_ICLR"/>
    <property type="match status" value="1"/>
</dbReference>
<dbReference type="Pfam" id="PF09339">
    <property type="entry name" value="HTH_IclR"/>
    <property type="match status" value="1"/>
</dbReference>
<dbReference type="RefSeq" id="WP_210059883.1">
    <property type="nucleotide sequence ID" value="NZ_JAGGLJ010000001.1"/>
</dbReference>
<proteinExistence type="predicted"/>
<dbReference type="CDD" id="cd00090">
    <property type="entry name" value="HTH_ARSR"/>
    <property type="match status" value="1"/>
</dbReference>